<dbReference type="EMBL" id="RWIC01000543">
    <property type="protein sequence ID" value="TKC42540.1"/>
    <property type="molecule type" value="Genomic_DNA"/>
</dbReference>
<organism evidence="2 3">
    <name type="scientific">Monodon monoceros</name>
    <name type="common">Narwhal</name>
    <name type="synonym">Ceratodon monodon</name>
    <dbReference type="NCBI Taxonomy" id="40151"/>
    <lineage>
        <taxon>Eukaryota</taxon>
        <taxon>Metazoa</taxon>
        <taxon>Chordata</taxon>
        <taxon>Craniata</taxon>
        <taxon>Vertebrata</taxon>
        <taxon>Euteleostomi</taxon>
        <taxon>Mammalia</taxon>
        <taxon>Eutheria</taxon>
        <taxon>Laurasiatheria</taxon>
        <taxon>Artiodactyla</taxon>
        <taxon>Whippomorpha</taxon>
        <taxon>Cetacea</taxon>
        <taxon>Odontoceti</taxon>
        <taxon>Monodontidae</taxon>
        <taxon>Monodon</taxon>
    </lineage>
</organism>
<evidence type="ECO:0000256" key="1">
    <source>
        <dbReference type="SAM" id="MobiDB-lite"/>
    </source>
</evidence>
<feature type="non-terminal residue" evidence="2">
    <location>
        <position position="105"/>
    </location>
</feature>
<gene>
    <name evidence="2" type="ORF">EI555_012772</name>
</gene>
<dbReference type="AlphaFoldDB" id="A0A4V5P8K2"/>
<reference evidence="3" key="1">
    <citation type="journal article" date="2019" name="IScience">
        <title>Narwhal Genome Reveals Long-Term Low Genetic Diversity despite Current Large Abundance Size.</title>
        <authorList>
            <person name="Westbury M.V."/>
            <person name="Petersen B."/>
            <person name="Garde E."/>
            <person name="Heide-Jorgensen M.P."/>
            <person name="Lorenzen E.D."/>
        </authorList>
    </citation>
    <scope>NUCLEOTIDE SEQUENCE [LARGE SCALE GENOMIC DNA]</scope>
</reference>
<feature type="region of interest" description="Disordered" evidence="1">
    <location>
        <begin position="60"/>
        <end position="105"/>
    </location>
</feature>
<sequence>MHPGGPDRGGPAEPSMGVQGRSLGFPRSLPASVHSAGCGAPSGRHATDFSFLELLPLAGPSPAGFSTGSRSPTREVAARRGALQGRRQRPCGHMVLPAAGTGPAG</sequence>
<protein>
    <submittedName>
        <fullName evidence="2">Uncharacterized protein</fullName>
    </submittedName>
</protein>
<comment type="caution">
    <text evidence="2">The sequence shown here is derived from an EMBL/GenBank/DDBJ whole genome shotgun (WGS) entry which is preliminary data.</text>
</comment>
<dbReference type="Proteomes" id="UP000308365">
    <property type="component" value="Unassembled WGS sequence"/>
</dbReference>
<name>A0A4V5P8K2_MONMO</name>
<feature type="region of interest" description="Disordered" evidence="1">
    <location>
        <begin position="1"/>
        <end position="41"/>
    </location>
</feature>
<evidence type="ECO:0000313" key="3">
    <source>
        <dbReference type="Proteomes" id="UP000308365"/>
    </source>
</evidence>
<evidence type="ECO:0000313" key="2">
    <source>
        <dbReference type="EMBL" id="TKC42540.1"/>
    </source>
</evidence>
<accession>A0A4V5P8K2</accession>
<proteinExistence type="predicted"/>